<dbReference type="PANTHER" id="PTHR47074">
    <property type="entry name" value="BNAC02G40300D PROTEIN"/>
    <property type="match status" value="1"/>
</dbReference>
<accession>A0AAE0AJV7</accession>
<dbReference type="EMBL" id="JANJYJ010000004">
    <property type="protein sequence ID" value="KAK3218779.1"/>
    <property type="molecule type" value="Genomic_DNA"/>
</dbReference>
<dbReference type="AlphaFoldDB" id="A0AAE0AJV7"/>
<sequence length="198" mass="22233">MTKLVKRGIQVDHWCHLCGNKAEATIYALGRCPALRVVRRSFVKIKELGVSDNMSFLDFMFACKNQLLPEEMEVLCVVMWRTWYQRNTFIHNSSQVNVNDLVHWAESSFDDFRGANANVNVVGVSGRRGQIVHALRPPDQGVYKINSDAAIDVIRNRIGIGAIIRDYRGLVMASCAQLSQVNLSPQMAEALASSSCFR</sequence>
<proteinExistence type="predicted"/>
<keyword evidence="2" id="KW-1185">Reference proteome</keyword>
<gene>
    <name evidence="1" type="ORF">Dsin_012749</name>
</gene>
<comment type="caution">
    <text evidence="1">The sequence shown here is derived from an EMBL/GenBank/DDBJ whole genome shotgun (WGS) entry which is preliminary data.</text>
</comment>
<organism evidence="1 2">
    <name type="scientific">Dipteronia sinensis</name>
    <dbReference type="NCBI Taxonomy" id="43782"/>
    <lineage>
        <taxon>Eukaryota</taxon>
        <taxon>Viridiplantae</taxon>
        <taxon>Streptophyta</taxon>
        <taxon>Embryophyta</taxon>
        <taxon>Tracheophyta</taxon>
        <taxon>Spermatophyta</taxon>
        <taxon>Magnoliopsida</taxon>
        <taxon>eudicotyledons</taxon>
        <taxon>Gunneridae</taxon>
        <taxon>Pentapetalae</taxon>
        <taxon>rosids</taxon>
        <taxon>malvids</taxon>
        <taxon>Sapindales</taxon>
        <taxon>Sapindaceae</taxon>
        <taxon>Hippocastanoideae</taxon>
        <taxon>Acereae</taxon>
        <taxon>Dipteronia</taxon>
    </lineage>
</organism>
<dbReference type="Proteomes" id="UP001281410">
    <property type="component" value="Unassembled WGS sequence"/>
</dbReference>
<evidence type="ECO:0008006" key="3">
    <source>
        <dbReference type="Google" id="ProtNLM"/>
    </source>
</evidence>
<protein>
    <recommendedName>
        <fullName evidence="3">RNase H type-1 domain-containing protein</fullName>
    </recommendedName>
</protein>
<reference evidence="1" key="1">
    <citation type="journal article" date="2023" name="Plant J.">
        <title>Genome sequences and population genomics provide insights into the demographic history, inbreeding, and mutation load of two 'living fossil' tree species of Dipteronia.</title>
        <authorList>
            <person name="Feng Y."/>
            <person name="Comes H.P."/>
            <person name="Chen J."/>
            <person name="Zhu S."/>
            <person name="Lu R."/>
            <person name="Zhang X."/>
            <person name="Li P."/>
            <person name="Qiu J."/>
            <person name="Olsen K.M."/>
            <person name="Qiu Y."/>
        </authorList>
    </citation>
    <scope>NUCLEOTIDE SEQUENCE</scope>
    <source>
        <strain evidence="1">NBL</strain>
    </source>
</reference>
<dbReference type="InterPro" id="IPR052929">
    <property type="entry name" value="RNase_H-like_EbsB-rel"/>
</dbReference>
<dbReference type="PANTHER" id="PTHR47074:SF48">
    <property type="entry name" value="POLYNUCLEOTIDYL TRANSFERASE, RIBONUCLEASE H-LIKE SUPERFAMILY PROTEIN"/>
    <property type="match status" value="1"/>
</dbReference>
<evidence type="ECO:0000313" key="1">
    <source>
        <dbReference type="EMBL" id="KAK3218779.1"/>
    </source>
</evidence>
<evidence type="ECO:0000313" key="2">
    <source>
        <dbReference type="Proteomes" id="UP001281410"/>
    </source>
</evidence>
<name>A0AAE0AJV7_9ROSI</name>